<organism evidence="1">
    <name type="scientific">bioreactor metagenome</name>
    <dbReference type="NCBI Taxonomy" id="1076179"/>
    <lineage>
        <taxon>unclassified sequences</taxon>
        <taxon>metagenomes</taxon>
        <taxon>ecological metagenomes</taxon>
    </lineage>
</organism>
<accession>A0A645GUL7</accession>
<reference evidence="1" key="1">
    <citation type="submission" date="2019-08" db="EMBL/GenBank/DDBJ databases">
        <authorList>
            <person name="Kucharzyk K."/>
            <person name="Murdoch R.W."/>
            <person name="Higgins S."/>
            <person name="Loffler F."/>
        </authorList>
    </citation>
    <scope>NUCLEOTIDE SEQUENCE</scope>
</reference>
<name>A0A645GUL7_9ZZZZ</name>
<comment type="caution">
    <text evidence="1">The sequence shown here is derived from an EMBL/GenBank/DDBJ whole genome shotgun (WGS) entry which is preliminary data.</text>
</comment>
<protein>
    <submittedName>
        <fullName evidence="1">Uncharacterized protein</fullName>
    </submittedName>
</protein>
<dbReference type="EMBL" id="VSSQ01077716">
    <property type="protein sequence ID" value="MPN27724.1"/>
    <property type="molecule type" value="Genomic_DNA"/>
</dbReference>
<sequence>MPGRTVEGISRELRLHEWMMRNAIVINTFFYDVNGILDRATITDLGCIDIGDLSDTNAFVFEQAQTDVQAMLLYMSDVMHSNVAKVANICYKIVDIRIWKMIDSFLRTI</sequence>
<evidence type="ECO:0000313" key="1">
    <source>
        <dbReference type="EMBL" id="MPN27724.1"/>
    </source>
</evidence>
<dbReference type="AlphaFoldDB" id="A0A645GUL7"/>
<proteinExistence type="predicted"/>
<gene>
    <name evidence="1" type="ORF">SDC9_175158</name>
</gene>